<evidence type="ECO:0000313" key="9">
    <source>
        <dbReference type="Proteomes" id="UP000028058"/>
    </source>
</evidence>
<reference evidence="8 9" key="1">
    <citation type="journal article" date="2014" name="Genome Announc.">
        <title>Draft Genome Sequence of Streptomyces fradiae ATCC 19609, a Strain Highly Sensitive to Antibiotics.</title>
        <authorList>
            <person name="Bekker O.B."/>
            <person name="Klimina K.M."/>
            <person name="Vatlin A.A."/>
            <person name="Zakharevich N.V."/>
            <person name="Kasianov A.S."/>
            <person name="Danilenko V.N."/>
        </authorList>
    </citation>
    <scope>NUCLEOTIDE SEQUENCE [LARGE SCALE GENOMIC DNA]</scope>
    <source>
        <strain evidence="8 9">ATCC 19609</strain>
    </source>
</reference>
<feature type="transmembrane region" description="Helical" evidence="6">
    <location>
        <begin position="235"/>
        <end position="257"/>
    </location>
</feature>
<evidence type="ECO:0000256" key="1">
    <source>
        <dbReference type="ARBA" id="ARBA00004141"/>
    </source>
</evidence>
<feature type="transmembrane region" description="Helical" evidence="6">
    <location>
        <begin position="176"/>
        <end position="194"/>
    </location>
</feature>
<dbReference type="PROSITE" id="PS51012">
    <property type="entry name" value="ABC_TM2"/>
    <property type="match status" value="1"/>
</dbReference>
<keyword evidence="3 6" id="KW-1133">Transmembrane helix</keyword>
<dbReference type="PANTHER" id="PTHR43229:SF2">
    <property type="entry name" value="NODULATION PROTEIN J"/>
    <property type="match status" value="1"/>
</dbReference>
<evidence type="ECO:0000256" key="3">
    <source>
        <dbReference type="ARBA" id="ARBA00022989"/>
    </source>
</evidence>
<feature type="domain" description="ABC transmembrane type-2" evidence="7">
    <location>
        <begin position="25"/>
        <end position="258"/>
    </location>
</feature>
<evidence type="ECO:0000256" key="4">
    <source>
        <dbReference type="ARBA" id="ARBA00023136"/>
    </source>
</evidence>
<dbReference type="EMBL" id="JNAD02000007">
    <property type="protein sequence ID" value="RKM94931.1"/>
    <property type="molecule type" value="Genomic_DNA"/>
</dbReference>
<keyword evidence="6" id="KW-1003">Cell membrane</keyword>
<keyword evidence="4 6" id="KW-0472">Membrane</keyword>
<gene>
    <name evidence="8" type="ORF">SFRA_016925</name>
</gene>
<dbReference type="GO" id="GO:0043190">
    <property type="term" value="C:ATP-binding cassette (ABC) transporter complex"/>
    <property type="evidence" value="ECO:0007669"/>
    <property type="project" value="InterPro"/>
</dbReference>
<sequence length="263" mass="27901">MSTRTPALLLREAGCAARIAVRNPQTTFLVVVLPLLYLLVIASIFDGEEVHAPDRSRLLDVSTIMTASVVVIGVVSATFQHLTMTLVEDREYGVLKRLRSTPVPAPVFLAGHVVTATVMSLLLSALVTALGVLVFDVPFPGTRILAGAVTVLVGALACALVAFPFSVLVRKASASLPMAFGAGLTMFFLSGNFFPGKDLPVAMERVADLLPVRHFFLAMLTVFDPHTTGTGFEGGHLAVLAVWAVAGAVLAVVFFRWTPTGDE</sequence>
<keyword evidence="2 6" id="KW-0812">Transmembrane</keyword>
<dbReference type="Proteomes" id="UP000028058">
    <property type="component" value="Unassembled WGS sequence"/>
</dbReference>
<dbReference type="PANTHER" id="PTHR43229">
    <property type="entry name" value="NODULATION PROTEIN J"/>
    <property type="match status" value="1"/>
</dbReference>
<feature type="transmembrane region" description="Helical" evidence="6">
    <location>
        <begin position="144"/>
        <end position="169"/>
    </location>
</feature>
<dbReference type="GO" id="GO:0046677">
    <property type="term" value="P:response to antibiotic"/>
    <property type="evidence" value="ECO:0007669"/>
    <property type="project" value="UniProtKB-KW"/>
</dbReference>
<keyword evidence="9" id="KW-1185">Reference proteome</keyword>
<dbReference type="InterPro" id="IPR051784">
    <property type="entry name" value="Nod_factor_ABC_transporter"/>
</dbReference>
<dbReference type="InterPro" id="IPR047817">
    <property type="entry name" value="ABC2_TM_bact-type"/>
</dbReference>
<evidence type="ECO:0000259" key="7">
    <source>
        <dbReference type="PROSITE" id="PS51012"/>
    </source>
</evidence>
<comment type="similarity">
    <text evidence="6">Belongs to the ABC-2 integral membrane protein family.</text>
</comment>
<accession>A0A3R7LPQ8</accession>
<dbReference type="PIRSF" id="PIRSF006648">
    <property type="entry name" value="DrrB"/>
    <property type="match status" value="1"/>
</dbReference>
<feature type="transmembrane region" description="Helical" evidence="6">
    <location>
        <begin position="65"/>
        <end position="87"/>
    </location>
</feature>
<comment type="subcellular location">
    <subcellularLocation>
        <location evidence="6">Cell membrane</location>
        <topology evidence="6">Multi-pass membrane protein</topology>
    </subcellularLocation>
    <subcellularLocation>
        <location evidence="1">Membrane</location>
        <topology evidence="1">Multi-pass membrane protein</topology>
    </subcellularLocation>
</comment>
<protein>
    <recommendedName>
        <fullName evidence="6">Transport permease protein</fullName>
    </recommendedName>
</protein>
<evidence type="ECO:0000256" key="2">
    <source>
        <dbReference type="ARBA" id="ARBA00022692"/>
    </source>
</evidence>
<dbReference type="Pfam" id="PF01061">
    <property type="entry name" value="ABC2_membrane"/>
    <property type="match status" value="1"/>
</dbReference>
<evidence type="ECO:0000313" key="8">
    <source>
        <dbReference type="EMBL" id="RKM94931.1"/>
    </source>
</evidence>
<dbReference type="InterPro" id="IPR013525">
    <property type="entry name" value="ABC2_TM"/>
</dbReference>
<keyword evidence="5" id="KW-0046">Antibiotic resistance</keyword>
<feature type="transmembrane region" description="Helical" evidence="6">
    <location>
        <begin position="107"/>
        <end position="132"/>
    </location>
</feature>
<dbReference type="AlphaFoldDB" id="A0A3R7LPQ8"/>
<feature type="transmembrane region" description="Helical" evidence="6">
    <location>
        <begin position="27"/>
        <end position="45"/>
    </location>
</feature>
<evidence type="ECO:0000256" key="6">
    <source>
        <dbReference type="RuleBase" id="RU361157"/>
    </source>
</evidence>
<organism evidence="8 9">
    <name type="scientific">Streptomyces xinghaiensis</name>
    <dbReference type="NCBI Taxonomy" id="1038928"/>
    <lineage>
        <taxon>Bacteria</taxon>
        <taxon>Bacillati</taxon>
        <taxon>Actinomycetota</taxon>
        <taxon>Actinomycetes</taxon>
        <taxon>Kitasatosporales</taxon>
        <taxon>Streptomycetaceae</taxon>
        <taxon>Streptomyces</taxon>
    </lineage>
</organism>
<evidence type="ECO:0000256" key="5">
    <source>
        <dbReference type="ARBA" id="ARBA00023251"/>
    </source>
</evidence>
<dbReference type="InterPro" id="IPR000412">
    <property type="entry name" value="ABC_2_transport"/>
</dbReference>
<comment type="caution">
    <text evidence="8">The sequence shown here is derived from an EMBL/GenBank/DDBJ whole genome shotgun (WGS) entry which is preliminary data.</text>
</comment>
<name>A0A3R7LPQ8_9ACTN</name>
<keyword evidence="6" id="KW-0813">Transport</keyword>
<dbReference type="RefSeq" id="WP_043467248.1">
    <property type="nucleotide sequence ID" value="NZ_CP134822.1"/>
</dbReference>
<dbReference type="GO" id="GO:0140359">
    <property type="term" value="F:ABC-type transporter activity"/>
    <property type="evidence" value="ECO:0007669"/>
    <property type="project" value="InterPro"/>
</dbReference>
<proteinExistence type="inferred from homology"/>
<dbReference type="OrthoDB" id="9786643at2"/>